<dbReference type="EMBL" id="CAJOBS010001168">
    <property type="protein sequence ID" value="CAF4697118.1"/>
    <property type="molecule type" value="Genomic_DNA"/>
</dbReference>
<dbReference type="Proteomes" id="UP000663865">
    <property type="component" value="Unassembled WGS sequence"/>
</dbReference>
<evidence type="ECO:0000313" key="3">
    <source>
        <dbReference type="EMBL" id="CAF4596727.1"/>
    </source>
</evidence>
<dbReference type="Proteomes" id="UP000663869">
    <property type="component" value="Unassembled WGS sequence"/>
</dbReference>
<comment type="caution">
    <text evidence="4">The sequence shown here is derived from an EMBL/GenBank/DDBJ whole genome shotgun (WGS) entry which is preliminary data.</text>
</comment>
<accession>A0A821I646</accession>
<name>A0A821I646_9BILA</name>
<dbReference type="EMBL" id="CAJNYV010002188">
    <property type="protein sequence ID" value="CAF3462194.1"/>
    <property type="molecule type" value="Genomic_DNA"/>
</dbReference>
<sequence length="233" mass="25817">MGNAGVTVYNSSNYTMNVYLSMGAIHHFCNRIKSKEAFTIYPGAVWYTVGCFASNESNDVTSAQVGAQILIAFKPVIGGIAIVPYAAREVMLKISASKQEREEYFDNGEKNLSIFEQGVMNAIKQAIETGALTSSNDNETETLLEKVTAFNKICNWEDNIKGIYCGGDHKILVISGGPCIKGGKWDPEDIKIRESNANIIPANTKFRKSNGLFKADIEYWTSSDKKWYPSLHF</sequence>
<evidence type="ECO:0000313" key="4">
    <source>
        <dbReference type="EMBL" id="CAF4697118.1"/>
    </source>
</evidence>
<proteinExistence type="predicted"/>
<dbReference type="EMBL" id="CAJNYU010001895">
    <property type="protein sequence ID" value="CAF3477707.1"/>
    <property type="molecule type" value="Genomic_DNA"/>
</dbReference>
<organism evidence="4 5">
    <name type="scientific">Rotaria socialis</name>
    <dbReference type="NCBI Taxonomy" id="392032"/>
    <lineage>
        <taxon>Eukaryota</taxon>
        <taxon>Metazoa</taxon>
        <taxon>Spiralia</taxon>
        <taxon>Gnathifera</taxon>
        <taxon>Rotifera</taxon>
        <taxon>Eurotatoria</taxon>
        <taxon>Bdelloidea</taxon>
        <taxon>Philodinida</taxon>
        <taxon>Philodinidae</taxon>
        <taxon>Rotaria</taxon>
    </lineage>
</organism>
<protein>
    <submittedName>
        <fullName evidence="4">Uncharacterized protein</fullName>
    </submittedName>
</protein>
<dbReference type="Proteomes" id="UP000663862">
    <property type="component" value="Unassembled WGS sequence"/>
</dbReference>
<dbReference type="EMBL" id="CAJOBQ010003170">
    <property type="protein sequence ID" value="CAF4596727.1"/>
    <property type="molecule type" value="Genomic_DNA"/>
</dbReference>
<evidence type="ECO:0000313" key="1">
    <source>
        <dbReference type="EMBL" id="CAF3462194.1"/>
    </source>
</evidence>
<reference evidence="4" key="1">
    <citation type="submission" date="2021-02" db="EMBL/GenBank/DDBJ databases">
        <authorList>
            <person name="Nowell W R."/>
        </authorList>
    </citation>
    <scope>NUCLEOTIDE SEQUENCE</scope>
</reference>
<dbReference type="AlphaFoldDB" id="A0A821I646"/>
<evidence type="ECO:0000313" key="2">
    <source>
        <dbReference type="EMBL" id="CAF3477707.1"/>
    </source>
</evidence>
<evidence type="ECO:0000313" key="5">
    <source>
        <dbReference type="Proteomes" id="UP000663838"/>
    </source>
</evidence>
<gene>
    <name evidence="2" type="ORF">FME351_LOCUS15274</name>
    <name evidence="1" type="ORF">KIK155_LOCUS13184</name>
    <name evidence="4" type="ORF">TOA249_LOCUS16817</name>
    <name evidence="3" type="ORF">TSG867_LOCUS27562</name>
</gene>
<dbReference type="Proteomes" id="UP000663838">
    <property type="component" value="Unassembled WGS sequence"/>
</dbReference>